<dbReference type="GO" id="GO:0003700">
    <property type="term" value="F:DNA-binding transcription factor activity"/>
    <property type="evidence" value="ECO:0007669"/>
    <property type="project" value="InterPro"/>
</dbReference>
<dbReference type="InterPro" id="IPR036388">
    <property type="entry name" value="WH-like_DNA-bd_sf"/>
</dbReference>
<comment type="caution">
    <text evidence="5">The sequence shown here is derived from an EMBL/GenBank/DDBJ whole genome shotgun (WGS) entry which is preliminary data.</text>
</comment>
<dbReference type="RefSeq" id="WP_190256323.1">
    <property type="nucleotide sequence ID" value="NZ_BMPI01000070.1"/>
</dbReference>
<evidence type="ECO:0000256" key="1">
    <source>
        <dbReference type="ARBA" id="ARBA00023015"/>
    </source>
</evidence>
<dbReference type="AlphaFoldDB" id="A0A917X634"/>
<dbReference type="Gene3D" id="1.20.120.530">
    <property type="entry name" value="GntR ligand-binding domain-like"/>
    <property type="match status" value="1"/>
</dbReference>
<sequence>MLQERGEGPPAPPRLAPPSVAEAVASQLRTRILDGDLVDGSELPPEAALLAQFPVSRPSLREAFRILETEGLLTVRRGKRGGTVIRHPTPDSAAYHVGLLLHARHISIEDLAAARNLVEPLSAEQAARRGDHRAIGRRLAALTTEAASCADDALAFTRLAARFHHELVQAAGIQTLQLLVGVIESIWDTQELTWARSAVAEGQYPDEHRRREVLRAHLRIAAAIGAGDDGEATRLTREHLRVTSRYVSEAGGSVRVLDEYGSRRLPPATSEPTR</sequence>
<keyword evidence="1" id="KW-0805">Transcription regulation</keyword>
<dbReference type="PANTHER" id="PTHR43537:SF5">
    <property type="entry name" value="UXU OPERON TRANSCRIPTIONAL REGULATOR"/>
    <property type="match status" value="1"/>
</dbReference>
<dbReference type="InterPro" id="IPR000524">
    <property type="entry name" value="Tscrpt_reg_HTH_GntR"/>
</dbReference>
<dbReference type="SMART" id="SM00895">
    <property type="entry name" value="FCD"/>
    <property type="match status" value="1"/>
</dbReference>
<reference evidence="5" key="2">
    <citation type="submission" date="2020-09" db="EMBL/GenBank/DDBJ databases">
        <authorList>
            <person name="Sun Q."/>
            <person name="Ohkuma M."/>
        </authorList>
    </citation>
    <scope>NUCLEOTIDE SEQUENCE</scope>
    <source>
        <strain evidence="5">JCM 19831</strain>
    </source>
</reference>
<dbReference type="PANTHER" id="PTHR43537">
    <property type="entry name" value="TRANSCRIPTIONAL REGULATOR, GNTR FAMILY"/>
    <property type="match status" value="1"/>
</dbReference>
<dbReference type="SMART" id="SM00345">
    <property type="entry name" value="HTH_GNTR"/>
    <property type="match status" value="1"/>
</dbReference>
<dbReference type="SUPFAM" id="SSF46785">
    <property type="entry name" value="Winged helix' DNA-binding domain"/>
    <property type="match status" value="1"/>
</dbReference>
<dbReference type="CDD" id="cd07377">
    <property type="entry name" value="WHTH_GntR"/>
    <property type="match status" value="1"/>
</dbReference>
<dbReference type="Pfam" id="PF00392">
    <property type="entry name" value="GntR"/>
    <property type="match status" value="1"/>
</dbReference>
<dbReference type="Gene3D" id="1.10.10.10">
    <property type="entry name" value="Winged helix-like DNA-binding domain superfamily/Winged helix DNA-binding domain"/>
    <property type="match status" value="1"/>
</dbReference>
<dbReference type="Proteomes" id="UP000642070">
    <property type="component" value="Unassembled WGS sequence"/>
</dbReference>
<protein>
    <submittedName>
        <fullName evidence="5">GntR family transcriptional regulator</fullName>
    </submittedName>
</protein>
<organism evidence="5 6">
    <name type="scientific">Dactylosporangium sucinum</name>
    <dbReference type="NCBI Taxonomy" id="1424081"/>
    <lineage>
        <taxon>Bacteria</taxon>
        <taxon>Bacillati</taxon>
        <taxon>Actinomycetota</taxon>
        <taxon>Actinomycetes</taxon>
        <taxon>Micromonosporales</taxon>
        <taxon>Micromonosporaceae</taxon>
        <taxon>Dactylosporangium</taxon>
    </lineage>
</organism>
<evidence type="ECO:0000313" key="5">
    <source>
        <dbReference type="EMBL" id="GGM75273.1"/>
    </source>
</evidence>
<dbReference type="EMBL" id="BMPI01000070">
    <property type="protein sequence ID" value="GGM75273.1"/>
    <property type="molecule type" value="Genomic_DNA"/>
</dbReference>
<dbReference type="InterPro" id="IPR036390">
    <property type="entry name" value="WH_DNA-bd_sf"/>
</dbReference>
<dbReference type="InterPro" id="IPR008920">
    <property type="entry name" value="TF_FadR/GntR_C"/>
</dbReference>
<reference evidence="5" key="1">
    <citation type="journal article" date="2014" name="Int. J. Syst. Evol. Microbiol.">
        <title>Complete genome sequence of Corynebacterium casei LMG S-19264T (=DSM 44701T), isolated from a smear-ripened cheese.</title>
        <authorList>
            <consortium name="US DOE Joint Genome Institute (JGI-PGF)"/>
            <person name="Walter F."/>
            <person name="Albersmeier A."/>
            <person name="Kalinowski J."/>
            <person name="Ruckert C."/>
        </authorList>
    </citation>
    <scope>NUCLEOTIDE SEQUENCE</scope>
    <source>
        <strain evidence="5">JCM 19831</strain>
    </source>
</reference>
<dbReference type="Pfam" id="PF07729">
    <property type="entry name" value="FCD"/>
    <property type="match status" value="1"/>
</dbReference>
<dbReference type="SUPFAM" id="SSF48008">
    <property type="entry name" value="GntR ligand-binding domain-like"/>
    <property type="match status" value="1"/>
</dbReference>
<keyword evidence="3" id="KW-0804">Transcription</keyword>
<evidence type="ECO:0000259" key="4">
    <source>
        <dbReference type="PROSITE" id="PS50949"/>
    </source>
</evidence>
<dbReference type="PRINTS" id="PR00035">
    <property type="entry name" value="HTHGNTR"/>
</dbReference>
<name>A0A917X634_9ACTN</name>
<evidence type="ECO:0000256" key="2">
    <source>
        <dbReference type="ARBA" id="ARBA00023125"/>
    </source>
</evidence>
<accession>A0A917X634</accession>
<keyword evidence="6" id="KW-1185">Reference proteome</keyword>
<keyword evidence="2" id="KW-0238">DNA-binding</keyword>
<feature type="domain" description="HTH gntR-type" evidence="4">
    <location>
        <begin position="18"/>
        <end position="88"/>
    </location>
</feature>
<gene>
    <name evidence="5" type="ORF">GCM10007977_091090</name>
</gene>
<dbReference type="InterPro" id="IPR011711">
    <property type="entry name" value="GntR_C"/>
</dbReference>
<dbReference type="PROSITE" id="PS50949">
    <property type="entry name" value="HTH_GNTR"/>
    <property type="match status" value="1"/>
</dbReference>
<evidence type="ECO:0000313" key="6">
    <source>
        <dbReference type="Proteomes" id="UP000642070"/>
    </source>
</evidence>
<evidence type="ECO:0000256" key="3">
    <source>
        <dbReference type="ARBA" id="ARBA00023163"/>
    </source>
</evidence>
<proteinExistence type="predicted"/>
<dbReference type="GO" id="GO:0003677">
    <property type="term" value="F:DNA binding"/>
    <property type="evidence" value="ECO:0007669"/>
    <property type="project" value="UniProtKB-KW"/>
</dbReference>